<gene>
    <name evidence="3" type="ORF">ACFSKQ_06280</name>
</gene>
<proteinExistence type="predicted"/>
<comment type="caution">
    <text evidence="3">The sequence shown here is derived from an EMBL/GenBank/DDBJ whole genome shotgun (WGS) entry which is preliminary data.</text>
</comment>
<feature type="domain" description="GST C-terminal" evidence="2">
    <location>
        <begin position="90"/>
        <end position="203"/>
    </location>
</feature>
<dbReference type="SFLD" id="SFLDG00358">
    <property type="entry name" value="Main_(cytGST)"/>
    <property type="match status" value="1"/>
</dbReference>
<evidence type="ECO:0000259" key="2">
    <source>
        <dbReference type="PROSITE" id="PS50405"/>
    </source>
</evidence>
<dbReference type="InterPro" id="IPR004045">
    <property type="entry name" value="Glutathione_S-Trfase_N"/>
</dbReference>
<dbReference type="EMBL" id="JBHUIJ010000006">
    <property type="protein sequence ID" value="MFD2237075.1"/>
    <property type="molecule type" value="Genomic_DNA"/>
</dbReference>
<dbReference type="Pfam" id="PF02798">
    <property type="entry name" value="GST_N"/>
    <property type="match status" value="1"/>
</dbReference>
<dbReference type="InterPro" id="IPR010987">
    <property type="entry name" value="Glutathione-S-Trfase_C-like"/>
</dbReference>
<protein>
    <submittedName>
        <fullName evidence="3">Glutathione S-transferase family protein</fullName>
    </submittedName>
</protein>
<dbReference type="InterPro" id="IPR036249">
    <property type="entry name" value="Thioredoxin-like_sf"/>
</dbReference>
<dbReference type="InterPro" id="IPR036282">
    <property type="entry name" value="Glutathione-S-Trfase_C_sf"/>
</dbReference>
<accession>A0ABW5CIQ8</accession>
<dbReference type="CDD" id="cd03046">
    <property type="entry name" value="GST_N_GTT1_like"/>
    <property type="match status" value="1"/>
</dbReference>
<name>A0ABW5CIQ8_9HYPH</name>
<dbReference type="PANTHER" id="PTHR44051">
    <property type="entry name" value="GLUTATHIONE S-TRANSFERASE-RELATED"/>
    <property type="match status" value="1"/>
</dbReference>
<dbReference type="CDD" id="cd03207">
    <property type="entry name" value="GST_C_8"/>
    <property type="match status" value="1"/>
</dbReference>
<dbReference type="InterPro" id="IPR040079">
    <property type="entry name" value="Glutathione_S-Trfase"/>
</dbReference>
<dbReference type="SFLD" id="SFLDS00019">
    <property type="entry name" value="Glutathione_Transferase_(cytos"/>
    <property type="match status" value="1"/>
</dbReference>
<dbReference type="SUPFAM" id="SSF47616">
    <property type="entry name" value="GST C-terminal domain-like"/>
    <property type="match status" value="1"/>
</dbReference>
<dbReference type="SFLD" id="SFLDG01150">
    <property type="entry name" value="Main.1:_Beta-like"/>
    <property type="match status" value="1"/>
</dbReference>
<dbReference type="PROSITE" id="PS50404">
    <property type="entry name" value="GST_NTER"/>
    <property type="match status" value="1"/>
</dbReference>
<dbReference type="PANTHER" id="PTHR44051:SF21">
    <property type="entry name" value="GLUTATHIONE S-TRANSFERASE FAMILY PROTEIN"/>
    <property type="match status" value="1"/>
</dbReference>
<dbReference type="Gene3D" id="3.40.30.10">
    <property type="entry name" value="Glutaredoxin"/>
    <property type="match status" value="1"/>
</dbReference>
<evidence type="ECO:0000259" key="1">
    <source>
        <dbReference type="PROSITE" id="PS50404"/>
    </source>
</evidence>
<evidence type="ECO:0000313" key="3">
    <source>
        <dbReference type="EMBL" id="MFD2237075.1"/>
    </source>
</evidence>
<dbReference type="Gene3D" id="1.20.1050.10">
    <property type="match status" value="1"/>
</dbReference>
<dbReference type="SUPFAM" id="SSF52833">
    <property type="entry name" value="Thioredoxin-like"/>
    <property type="match status" value="1"/>
</dbReference>
<keyword evidence="4" id="KW-1185">Reference proteome</keyword>
<feature type="domain" description="GST N-terminal" evidence="1">
    <location>
        <begin position="2"/>
        <end position="84"/>
    </location>
</feature>
<dbReference type="PROSITE" id="PS50405">
    <property type="entry name" value="GST_CTER"/>
    <property type="match status" value="1"/>
</dbReference>
<evidence type="ECO:0000313" key="4">
    <source>
        <dbReference type="Proteomes" id="UP001597371"/>
    </source>
</evidence>
<dbReference type="RefSeq" id="WP_209736785.1">
    <property type="nucleotide sequence ID" value="NZ_CP072611.1"/>
</dbReference>
<organism evidence="3 4">
    <name type="scientific">Aureimonas populi</name>
    <dbReference type="NCBI Taxonomy" id="1701758"/>
    <lineage>
        <taxon>Bacteria</taxon>
        <taxon>Pseudomonadati</taxon>
        <taxon>Pseudomonadota</taxon>
        <taxon>Alphaproteobacteria</taxon>
        <taxon>Hyphomicrobiales</taxon>
        <taxon>Aurantimonadaceae</taxon>
        <taxon>Aureimonas</taxon>
    </lineage>
</organism>
<dbReference type="Proteomes" id="UP001597371">
    <property type="component" value="Unassembled WGS sequence"/>
</dbReference>
<reference evidence="4" key="1">
    <citation type="journal article" date="2019" name="Int. J. Syst. Evol. Microbiol.">
        <title>The Global Catalogue of Microorganisms (GCM) 10K type strain sequencing project: providing services to taxonomists for standard genome sequencing and annotation.</title>
        <authorList>
            <consortium name="The Broad Institute Genomics Platform"/>
            <consortium name="The Broad Institute Genome Sequencing Center for Infectious Disease"/>
            <person name="Wu L."/>
            <person name="Ma J."/>
        </authorList>
    </citation>
    <scope>NUCLEOTIDE SEQUENCE [LARGE SCALE GENOMIC DNA]</scope>
    <source>
        <strain evidence="4">ZS-35-S2</strain>
    </source>
</reference>
<sequence length="203" mass="22946">MPGAMKFYYNPQSRAAIVRWMLEEVGADYETVRVDFEAGDNRKSEFLKLNPMGKIPMLVLEDGTVLTECPAIIAWLADAYPQAGLAPEPGSPERGAYYRWLFFGGSCFEPSMTEAMMRKDQPPLPRSMVGWGTYEDVVRTLDTALCERRYLVCERFTAADLYLGAQLGWAMSFGAPKLKETASIRDYVARLQERPAYRRSMPG</sequence>